<evidence type="ECO:0000256" key="7">
    <source>
        <dbReference type="SAM" id="Phobius"/>
    </source>
</evidence>
<evidence type="ECO:0000256" key="6">
    <source>
        <dbReference type="ARBA" id="ARBA00044504"/>
    </source>
</evidence>
<reference evidence="8" key="1">
    <citation type="submission" date="2020-06" db="EMBL/GenBank/DDBJ databases">
        <authorList>
            <person name="Li T."/>
            <person name="Hu X."/>
            <person name="Zhang T."/>
            <person name="Song X."/>
            <person name="Zhang H."/>
            <person name="Dai N."/>
            <person name="Sheng W."/>
            <person name="Hou X."/>
            <person name="Wei L."/>
        </authorList>
    </citation>
    <scope>NUCLEOTIDE SEQUENCE</scope>
    <source>
        <strain evidence="8">KEN1</strain>
        <tissue evidence="8">Leaf</tissue>
    </source>
</reference>
<gene>
    <name evidence="8" type="ORF">Slati_2581300</name>
</gene>
<keyword evidence="5 7" id="KW-0472">Membrane</keyword>
<evidence type="ECO:0000256" key="5">
    <source>
        <dbReference type="ARBA" id="ARBA00023136"/>
    </source>
</evidence>
<reference evidence="8" key="2">
    <citation type="journal article" date="2024" name="Plant">
        <title>Genomic evolution and insights into agronomic trait innovations of Sesamum species.</title>
        <authorList>
            <person name="Miao H."/>
            <person name="Wang L."/>
            <person name="Qu L."/>
            <person name="Liu H."/>
            <person name="Sun Y."/>
            <person name="Le M."/>
            <person name="Wang Q."/>
            <person name="Wei S."/>
            <person name="Zheng Y."/>
            <person name="Lin W."/>
            <person name="Duan Y."/>
            <person name="Cao H."/>
            <person name="Xiong S."/>
            <person name="Wang X."/>
            <person name="Wei L."/>
            <person name="Li C."/>
            <person name="Ma Q."/>
            <person name="Ju M."/>
            <person name="Zhao R."/>
            <person name="Li G."/>
            <person name="Mu C."/>
            <person name="Tian Q."/>
            <person name="Mei H."/>
            <person name="Zhang T."/>
            <person name="Gao T."/>
            <person name="Zhang H."/>
        </authorList>
    </citation>
    <scope>NUCLEOTIDE SEQUENCE</scope>
    <source>
        <strain evidence="8">KEN1</strain>
    </source>
</reference>
<proteinExistence type="inferred from homology"/>
<comment type="subcellular location">
    <subcellularLocation>
        <location evidence="1">Membrane</location>
        <topology evidence="1">Multi-pass membrane protein</topology>
    </subcellularLocation>
</comment>
<comment type="caution">
    <text evidence="8">The sequence shown here is derived from an EMBL/GenBank/DDBJ whole genome shotgun (WGS) entry which is preliminary data.</text>
</comment>
<comment type="similarity">
    <text evidence="6">Belongs to the major facilitator superfamily. Phosphate:H(+) symporter (TC 2.A.1.9) family.</text>
</comment>
<dbReference type="EMBL" id="JACGWN010000009">
    <property type="protein sequence ID" value="KAL0432470.1"/>
    <property type="molecule type" value="Genomic_DNA"/>
</dbReference>
<feature type="transmembrane region" description="Helical" evidence="7">
    <location>
        <begin position="183"/>
        <end position="206"/>
    </location>
</feature>
<evidence type="ECO:0000256" key="3">
    <source>
        <dbReference type="ARBA" id="ARBA00022692"/>
    </source>
</evidence>
<keyword evidence="4 7" id="KW-1133">Transmembrane helix</keyword>
<comment type="similarity">
    <text evidence="2">Belongs to the major facilitator superfamily. Proton-dependent oligopeptide transporter (POT/PTR) (TC 2.A.17) family.</text>
</comment>
<evidence type="ECO:0000256" key="1">
    <source>
        <dbReference type="ARBA" id="ARBA00004141"/>
    </source>
</evidence>
<dbReference type="GO" id="GO:0022857">
    <property type="term" value="F:transmembrane transporter activity"/>
    <property type="evidence" value="ECO:0007669"/>
    <property type="project" value="InterPro"/>
</dbReference>
<keyword evidence="3 7" id="KW-0812">Transmembrane</keyword>
<feature type="transmembrane region" description="Helical" evidence="7">
    <location>
        <begin position="503"/>
        <end position="526"/>
    </location>
</feature>
<feature type="transmembrane region" description="Helical" evidence="7">
    <location>
        <begin position="463"/>
        <end position="483"/>
    </location>
</feature>
<organism evidence="8">
    <name type="scientific">Sesamum latifolium</name>
    <dbReference type="NCBI Taxonomy" id="2727402"/>
    <lineage>
        <taxon>Eukaryota</taxon>
        <taxon>Viridiplantae</taxon>
        <taxon>Streptophyta</taxon>
        <taxon>Embryophyta</taxon>
        <taxon>Tracheophyta</taxon>
        <taxon>Spermatophyta</taxon>
        <taxon>Magnoliopsida</taxon>
        <taxon>eudicotyledons</taxon>
        <taxon>Gunneridae</taxon>
        <taxon>Pentapetalae</taxon>
        <taxon>asterids</taxon>
        <taxon>lamiids</taxon>
        <taxon>Lamiales</taxon>
        <taxon>Pedaliaceae</taxon>
        <taxon>Sesamum</taxon>
    </lineage>
</organism>
<dbReference type="GO" id="GO:0016020">
    <property type="term" value="C:membrane"/>
    <property type="evidence" value="ECO:0007669"/>
    <property type="project" value="UniProtKB-SubCell"/>
</dbReference>
<feature type="transmembrane region" description="Helical" evidence="7">
    <location>
        <begin position="113"/>
        <end position="134"/>
    </location>
</feature>
<name>A0AAW2VUD8_9LAMI</name>
<feature type="transmembrane region" description="Helical" evidence="7">
    <location>
        <begin position="420"/>
        <end position="451"/>
    </location>
</feature>
<feature type="transmembrane region" description="Helical" evidence="7">
    <location>
        <begin position="7"/>
        <end position="26"/>
    </location>
</feature>
<sequence length="550" mass="60963">MAAMETLSFASNAVSLFTYFHGYMNFSLTKSATALTNYMGTAFVLSLLAGFISDTYLSRFKTCVVFGCLQVMGYALLAVQAHLKQLRPLPCKDAASSKMNQCQSATSSQEAMLFVSLYLVALGSGGIRAALPALGADQFDESDPEEAKSLSSYFNWYTFFINIGAILGVTFIVWINTTQGWDWAFGVCSIAIAIALLFLSMGGSVYRNNVPKGSPLTRILQVLVAATRNRNLPLPNKAEELHEVHDKEAEKNEILERTDQFRFLDHAAIVRRSEDTTLSTSCVSWKMCTVTQVEETKIIVRMLPIILSTVFMNTCMAQLQTFSIQQSTTTNRKIGNFEMPASSIPVIPMLFMFILIPLYDQIFVPLARKFTGIPTGITQLQRVGVGLILSAISMAVSGIIEKHRKTAAIKHDMVDSPGPLPMSVFWIGIQYAIFGVADIFTLVGLLDFFYAESSSGMKSLGTAIWWCSFAFGYYNSTVTVNVANKVSGGWLASNNLNRDKLEYFYWLLAGLSILNFGAYLLCASWFKHKKVRVKQVDSGHTDYVEERTVK</sequence>
<feature type="transmembrane region" description="Helical" evidence="7">
    <location>
        <begin position="298"/>
        <end position="319"/>
    </location>
</feature>
<dbReference type="PANTHER" id="PTHR11654">
    <property type="entry name" value="OLIGOPEPTIDE TRANSPORTER-RELATED"/>
    <property type="match status" value="1"/>
</dbReference>
<evidence type="ECO:0000313" key="8">
    <source>
        <dbReference type="EMBL" id="KAL0432470.1"/>
    </source>
</evidence>
<dbReference type="Gene3D" id="1.20.1250.20">
    <property type="entry name" value="MFS general substrate transporter like domains"/>
    <property type="match status" value="1"/>
</dbReference>
<dbReference type="SUPFAM" id="SSF103473">
    <property type="entry name" value="MFS general substrate transporter"/>
    <property type="match status" value="1"/>
</dbReference>
<protein>
    <submittedName>
        <fullName evidence="8">Protein NRT1/ PTR FAMILY 4.5</fullName>
    </submittedName>
</protein>
<dbReference type="AlphaFoldDB" id="A0AAW2VUD8"/>
<evidence type="ECO:0000256" key="4">
    <source>
        <dbReference type="ARBA" id="ARBA00022989"/>
    </source>
</evidence>
<dbReference type="Pfam" id="PF00854">
    <property type="entry name" value="PTR2"/>
    <property type="match status" value="1"/>
</dbReference>
<feature type="transmembrane region" description="Helical" evidence="7">
    <location>
        <begin position="154"/>
        <end position="177"/>
    </location>
</feature>
<evidence type="ECO:0000256" key="2">
    <source>
        <dbReference type="ARBA" id="ARBA00005982"/>
    </source>
</evidence>
<feature type="transmembrane region" description="Helical" evidence="7">
    <location>
        <begin position="339"/>
        <end position="359"/>
    </location>
</feature>
<dbReference type="InterPro" id="IPR000109">
    <property type="entry name" value="POT_fam"/>
</dbReference>
<feature type="transmembrane region" description="Helical" evidence="7">
    <location>
        <begin position="38"/>
        <end position="57"/>
    </location>
</feature>
<dbReference type="InterPro" id="IPR036259">
    <property type="entry name" value="MFS_trans_sf"/>
</dbReference>
<feature type="transmembrane region" description="Helical" evidence="7">
    <location>
        <begin position="380"/>
        <end position="400"/>
    </location>
</feature>
<accession>A0AAW2VUD8</accession>